<protein>
    <submittedName>
        <fullName evidence="10">Transcription factor EGL1</fullName>
    </submittedName>
</protein>
<keyword evidence="6" id="KW-0539">Nucleus</keyword>
<dbReference type="Pfam" id="PF22754">
    <property type="entry name" value="bHLH-TF_ACT-like_plant"/>
    <property type="match status" value="1"/>
</dbReference>
<evidence type="ECO:0000256" key="3">
    <source>
        <dbReference type="ARBA" id="ARBA00023015"/>
    </source>
</evidence>
<sequence length="571" mass="64119">MDVGFECQEDEIQGNFRKQLAAVVKTLQWCYAIFWAHSSCQKGLLVWSDGYYNGDIKTRKTTQPMELQADQLGIQRSEQLRELYESLSAGESSPPARRPSASLSPEDLTDTEWYYLVCMSFTFTSDDGIPGKILDDNQPIWLNNAQFADSQTFSRSLLAKSASIQTVVCFPFMDGILELGSTEMVPKDPDLAQQIITSFWQFTNPVISEQSISSPQLDDNLVDADFDHDDVDTRALEYPDVSECLTPNNQNELRTSSLSDSIDEYLQNQDIENQHLMDNECSNADCICIPVDFTTNGTHYTKTLAAILGNPKQQEGITSSLHVNVPKSTFKIWRGASTSQATLSAIPQKMLKKIIVNVTWNSGLQNGIHQTEGDDASANHMLSERRRREKLNEKFIILRSLVPSISKFDKASILGDTIEYLKELERRVEELESSRELMDAEARERPKHPDVSERTSDNYGAHNASKKRKACIVDEPETEQHHWVLSKDGPVDVNVTLMQKDVVIEMHCPWRDSLLFDIIEAMNNLDLDSHSLQSNTEDGILAMTAKAKIKGTVSASAGTIRKALHKVLAKS</sequence>
<keyword evidence="9" id="KW-1185">Reference proteome</keyword>
<organism evidence="9 10">
    <name type="scientific">Dioscorea cayennensis subsp. rotundata</name>
    <name type="common">White Guinea yam</name>
    <name type="synonym">Dioscorea rotundata</name>
    <dbReference type="NCBI Taxonomy" id="55577"/>
    <lineage>
        <taxon>Eukaryota</taxon>
        <taxon>Viridiplantae</taxon>
        <taxon>Streptophyta</taxon>
        <taxon>Embryophyta</taxon>
        <taxon>Tracheophyta</taxon>
        <taxon>Spermatophyta</taxon>
        <taxon>Magnoliopsida</taxon>
        <taxon>Liliopsida</taxon>
        <taxon>Dioscoreales</taxon>
        <taxon>Dioscoreaceae</taxon>
        <taxon>Dioscorea</taxon>
    </lineage>
</organism>
<keyword evidence="4" id="KW-0010">Activator</keyword>
<feature type="region of interest" description="Disordered" evidence="7">
    <location>
        <begin position="432"/>
        <end position="468"/>
    </location>
</feature>
<evidence type="ECO:0000256" key="4">
    <source>
        <dbReference type="ARBA" id="ARBA00023159"/>
    </source>
</evidence>
<dbReference type="PANTHER" id="PTHR46266:SF3">
    <property type="entry name" value="TRANSCRIPTION FACTOR EGL1"/>
    <property type="match status" value="1"/>
</dbReference>
<keyword evidence="5" id="KW-0804">Transcription</keyword>
<evidence type="ECO:0000256" key="6">
    <source>
        <dbReference type="ARBA" id="ARBA00023242"/>
    </source>
</evidence>
<dbReference type="SMART" id="SM00353">
    <property type="entry name" value="HLH"/>
    <property type="match status" value="1"/>
</dbReference>
<evidence type="ECO:0000256" key="2">
    <source>
        <dbReference type="ARBA" id="ARBA00005510"/>
    </source>
</evidence>
<dbReference type="Pfam" id="PF00010">
    <property type="entry name" value="HLH"/>
    <property type="match status" value="1"/>
</dbReference>
<gene>
    <name evidence="10" type="primary">LOC120275890</name>
</gene>
<dbReference type="InterPro" id="IPR054502">
    <property type="entry name" value="bHLH-TF_ACT-like_plant"/>
</dbReference>
<evidence type="ECO:0000256" key="1">
    <source>
        <dbReference type="ARBA" id="ARBA00004123"/>
    </source>
</evidence>
<dbReference type="InterPro" id="IPR011598">
    <property type="entry name" value="bHLH_dom"/>
</dbReference>
<dbReference type="PANTHER" id="PTHR46266">
    <property type="entry name" value="TRANSCRIPTION FACTOR TT8"/>
    <property type="match status" value="1"/>
</dbReference>
<evidence type="ECO:0000313" key="9">
    <source>
        <dbReference type="Proteomes" id="UP001515500"/>
    </source>
</evidence>
<evidence type="ECO:0000313" key="10">
    <source>
        <dbReference type="RefSeq" id="XP_039138550.1"/>
    </source>
</evidence>
<evidence type="ECO:0000259" key="8">
    <source>
        <dbReference type="PROSITE" id="PS50888"/>
    </source>
</evidence>
<feature type="compositionally biased region" description="Basic and acidic residues" evidence="7">
    <location>
        <begin position="432"/>
        <end position="456"/>
    </location>
</feature>
<dbReference type="GO" id="GO:0046983">
    <property type="term" value="F:protein dimerization activity"/>
    <property type="evidence" value="ECO:0007669"/>
    <property type="project" value="InterPro"/>
</dbReference>
<evidence type="ECO:0000256" key="5">
    <source>
        <dbReference type="ARBA" id="ARBA00023163"/>
    </source>
</evidence>
<dbReference type="InterPro" id="IPR036638">
    <property type="entry name" value="HLH_DNA-bd_sf"/>
</dbReference>
<dbReference type="InterPro" id="IPR025610">
    <property type="entry name" value="MYC/MYB_N"/>
</dbReference>
<dbReference type="GO" id="GO:0005634">
    <property type="term" value="C:nucleus"/>
    <property type="evidence" value="ECO:0007669"/>
    <property type="project" value="UniProtKB-SubCell"/>
</dbReference>
<dbReference type="RefSeq" id="XP_039138550.1">
    <property type="nucleotide sequence ID" value="XM_039282616.1"/>
</dbReference>
<dbReference type="AlphaFoldDB" id="A0AB40CFF0"/>
<dbReference type="SUPFAM" id="SSF47459">
    <property type="entry name" value="HLH, helix-loop-helix DNA-binding domain"/>
    <property type="match status" value="1"/>
</dbReference>
<evidence type="ECO:0000256" key="7">
    <source>
        <dbReference type="SAM" id="MobiDB-lite"/>
    </source>
</evidence>
<keyword evidence="3" id="KW-0805">Transcription regulation</keyword>
<comment type="similarity">
    <text evidence="2">Belongs to the bHLH protein family.</text>
</comment>
<dbReference type="PROSITE" id="PS50888">
    <property type="entry name" value="BHLH"/>
    <property type="match status" value="1"/>
</dbReference>
<reference evidence="10" key="1">
    <citation type="submission" date="2025-08" db="UniProtKB">
        <authorList>
            <consortium name="RefSeq"/>
        </authorList>
    </citation>
    <scope>IDENTIFICATION</scope>
</reference>
<feature type="domain" description="BHLH" evidence="8">
    <location>
        <begin position="375"/>
        <end position="424"/>
    </location>
</feature>
<comment type="subcellular location">
    <subcellularLocation>
        <location evidence="1">Nucleus</location>
    </subcellularLocation>
</comment>
<dbReference type="GeneID" id="120275890"/>
<proteinExistence type="inferred from homology"/>
<accession>A0AB40CFF0</accession>
<dbReference type="Gene3D" id="4.10.280.10">
    <property type="entry name" value="Helix-loop-helix DNA-binding domain"/>
    <property type="match status" value="1"/>
</dbReference>
<name>A0AB40CFF0_DIOCR</name>
<dbReference type="Proteomes" id="UP001515500">
    <property type="component" value="Chromosome 14"/>
</dbReference>
<dbReference type="Pfam" id="PF14215">
    <property type="entry name" value="bHLH-MYC_N"/>
    <property type="match status" value="1"/>
</dbReference>